<accession>A0A640UN29</accession>
<dbReference type="PROSITE" id="PS51725">
    <property type="entry name" value="ABM"/>
    <property type="match status" value="1"/>
</dbReference>
<keyword evidence="2" id="KW-0503">Monooxygenase</keyword>
<keyword evidence="2" id="KW-0560">Oxidoreductase</keyword>
<gene>
    <name evidence="2" type="ORF">Stube_21510</name>
</gene>
<proteinExistence type="predicted"/>
<dbReference type="OrthoDB" id="1493813at2"/>
<evidence type="ECO:0000259" key="1">
    <source>
        <dbReference type="PROSITE" id="PS51725"/>
    </source>
</evidence>
<dbReference type="InterPro" id="IPR007138">
    <property type="entry name" value="ABM_dom"/>
</dbReference>
<reference evidence="2 3" key="1">
    <citation type="submission" date="2019-12" db="EMBL/GenBank/DDBJ databases">
        <title>Whole genome shotgun sequence of Streptomyces tubercidicus NBRC 13090.</title>
        <authorList>
            <person name="Ichikawa N."/>
            <person name="Kimura A."/>
            <person name="Kitahashi Y."/>
            <person name="Komaki H."/>
            <person name="Tamura T."/>
        </authorList>
    </citation>
    <scope>NUCLEOTIDE SEQUENCE [LARGE SCALE GENOMIC DNA]</scope>
    <source>
        <strain evidence="2 3">NBRC 13090</strain>
    </source>
</reference>
<evidence type="ECO:0000313" key="3">
    <source>
        <dbReference type="Proteomes" id="UP000431826"/>
    </source>
</evidence>
<keyword evidence="3" id="KW-1185">Reference proteome</keyword>
<dbReference type="AlphaFoldDB" id="A0A640UN29"/>
<protein>
    <submittedName>
        <fullName evidence="2">Antibiotic biosynthesis monooxygenase</fullName>
    </submittedName>
</protein>
<dbReference type="GeneID" id="96283288"/>
<dbReference type="RefSeq" id="WP_159743537.1">
    <property type="nucleotide sequence ID" value="NZ_BLIR01000001.1"/>
</dbReference>
<dbReference type="Pfam" id="PF03992">
    <property type="entry name" value="ABM"/>
    <property type="match status" value="1"/>
</dbReference>
<dbReference type="GO" id="GO:0004497">
    <property type="term" value="F:monooxygenase activity"/>
    <property type="evidence" value="ECO:0007669"/>
    <property type="project" value="UniProtKB-KW"/>
</dbReference>
<comment type="caution">
    <text evidence="2">The sequence shown here is derived from an EMBL/GenBank/DDBJ whole genome shotgun (WGS) entry which is preliminary data.</text>
</comment>
<organism evidence="2 3">
    <name type="scientific">Streptomyces tubercidicus</name>
    <dbReference type="NCBI Taxonomy" id="47759"/>
    <lineage>
        <taxon>Bacteria</taxon>
        <taxon>Bacillati</taxon>
        <taxon>Actinomycetota</taxon>
        <taxon>Actinomycetes</taxon>
        <taxon>Kitasatosporales</taxon>
        <taxon>Streptomycetaceae</taxon>
        <taxon>Streptomyces</taxon>
    </lineage>
</organism>
<name>A0A640UN29_9ACTN</name>
<dbReference type="Proteomes" id="UP000431826">
    <property type="component" value="Unassembled WGS sequence"/>
</dbReference>
<evidence type="ECO:0000313" key="2">
    <source>
        <dbReference type="EMBL" id="GFE37478.1"/>
    </source>
</evidence>
<dbReference type="InterPro" id="IPR011008">
    <property type="entry name" value="Dimeric_a/b-barrel"/>
</dbReference>
<sequence length="110" mass="12177">MAATSKIEAGREIATLINVFTVRPERQAELVAVLSRATEETMKDRPGFISANIHASADGERVVNYAQWESEAHFRAMLADPEAREHMTEAAALSEGFDPRLFAVESVHHI</sequence>
<dbReference type="Gene3D" id="3.30.70.100">
    <property type="match status" value="1"/>
</dbReference>
<dbReference type="SUPFAM" id="SSF54909">
    <property type="entry name" value="Dimeric alpha+beta barrel"/>
    <property type="match status" value="1"/>
</dbReference>
<feature type="domain" description="ABM" evidence="1">
    <location>
        <begin position="14"/>
        <end position="102"/>
    </location>
</feature>
<dbReference type="EMBL" id="BLIR01000001">
    <property type="protein sequence ID" value="GFE37478.1"/>
    <property type="molecule type" value="Genomic_DNA"/>
</dbReference>